<evidence type="ECO:0000256" key="10">
    <source>
        <dbReference type="SAM" id="MobiDB-lite"/>
    </source>
</evidence>
<protein>
    <recommendedName>
        <fullName evidence="2">RBR-type E3 ubiquitin transferase</fullName>
        <ecNumber evidence="2">2.3.2.31</ecNumber>
    </recommendedName>
</protein>
<evidence type="ECO:0000313" key="13">
    <source>
        <dbReference type="Proteomes" id="UP000237481"/>
    </source>
</evidence>
<keyword evidence="3" id="KW-0808">Transferase</keyword>
<dbReference type="GO" id="GO:0016567">
    <property type="term" value="P:protein ubiquitination"/>
    <property type="evidence" value="ECO:0007669"/>
    <property type="project" value="InterPro"/>
</dbReference>
<dbReference type="CDD" id="cd22584">
    <property type="entry name" value="Rcat_RBR_unk"/>
    <property type="match status" value="1"/>
</dbReference>
<dbReference type="EMBL" id="PKSG01000309">
    <property type="protein sequence ID" value="POR36680.1"/>
    <property type="molecule type" value="Genomic_DNA"/>
</dbReference>
<evidence type="ECO:0000256" key="8">
    <source>
        <dbReference type="ARBA" id="ARBA00022833"/>
    </source>
</evidence>
<evidence type="ECO:0000256" key="5">
    <source>
        <dbReference type="ARBA" id="ARBA00022737"/>
    </source>
</evidence>
<keyword evidence="5" id="KW-0677">Repeat</keyword>
<proteinExistence type="predicted"/>
<name>A0A2S4L2M0_9HYPO</name>
<dbReference type="PANTHER" id="PTHR11685">
    <property type="entry name" value="RBR FAMILY RING FINGER AND IBR DOMAIN-CONTAINING"/>
    <property type="match status" value="1"/>
</dbReference>
<dbReference type="OrthoDB" id="9977870at2759"/>
<dbReference type="InterPro" id="IPR002867">
    <property type="entry name" value="IBR_dom"/>
</dbReference>
<dbReference type="EC" id="2.3.2.31" evidence="2"/>
<gene>
    <name evidence="12" type="ORF">TPAR_03127</name>
</gene>
<organism evidence="12 13">
    <name type="scientific">Tolypocladium paradoxum</name>
    <dbReference type="NCBI Taxonomy" id="94208"/>
    <lineage>
        <taxon>Eukaryota</taxon>
        <taxon>Fungi</taxon>
        <taxon>Dikarya</taxon>
        <taxon>Ascomycota</taxon>
        <taxon>Pezizomycotina</taxon>
        <taxon>Sordariomycetes</taxon>
        <taxon>Hypocreomycetidae</taxon>
        <taxon>Hypocreales</taxon>
        <taxon>Ophiocordycipitaceae</taxon>
        <taxon>Tolypocladium</taxon>
    </lineage>
</organism>
<dbReference type="InterPro" id="IPR044066">
    <property type="entry name" value="TRIAD_supradom"/>
</dbReference>
<keyword evidence="7" id="KW-0833">Ubl conjugation pathway</keyword>
<evidence type="ECO:0000256" key="4">
    <source>
        <dbReference type="ARBA" id="ARBA00022723"/>
    </source>
</evidence>
<dbReference type="Gene3D" id="1.20.120.1750">
    <property type="match status" value="1"/>
</dbReference>
<evidence type="ECO:0000256" key="6">
    <source>
        <dbReference type="ARBA" id="ARBA00022771"/>
    </source>
</evidence>
<keyword evidence="6" id="KW-0863">Zinc-finger</keyword>
<evidence type="ECO:0000256" key="2">
    <source>
        <dbReference type="ARBA" id="ARBA00012251"/>
    </source>
</evidence>
<dbReference type="AlphaFoldDB" id="A0A2S4L2M0"/>
<sequence>MGTDPFDDANLSRKATEWPTMPGSSSPGNFVDLYDDPFAALEQIQDTWRAKHHQVPWSTDKLSDLDLGHVDWHKYGPPAMLKKAPNVTSQILLDIVAASIDNVKARIAEEDRQSEAEEEQRRATEEEAARQARNGKGPVPYLPIMIVPDEPPAGAANDAPGQAQTTDSRAAATSSEPAPPGASAAAFAAKVEKRRKFALRRLFHRSTAKGESSSAGGAREALRQKLEAKLDDVDISAADSNTQKTIQELRKSGFFKDPDPDELLECVSCLDDIPRKNCVKVTCHSYCRECFIRLVTAAVHNEQQWPPKCCLNQIPFRTILKNIPDDLKKTFQERACEWEIPVSERVYCNQPECALWIQPRNITLSKRQGRCERGHLTCTICRGPHHGRDDCPQDRDMDLTNVLAEEEGWKRCSSCHALVEHREACQHMTCRCGNEFCYVCGQRWGTCSCTMQQLNDLKGAAQRRREQRRIREQAEAAELREILAQIEAFEREEARKAELERLEQARLAEERWQRQLKERIRQEGIRRKEVELKYEELRVKLDELHELQQVLVDSQQEEEATDLIKESKAKQEQLAEKQDAERADLDALVLSRMATKEQTFTRDYAIRAAQERKVEQEYYQQLQAFWSGKTGSDEEIETAMFPLRKRMDQGHRAWQKWKGEQLVLYRSRLDDERTIREELMYSAAQHLAGLYESRETELRRKMVAEKKWVQEVILERERLLGAMEVQEMEGDADSLFGQDMDDGDSH</sequence>
<evidence type="ECO:0000256" key="1">
    <source>
        <dbReference type="ARBA" id="ARBA00001798"/>
    </source>
</evidence>
<reference evidence="12 13" key="1">
    <citation type="submission" date="2018-01" db="EMBL/GenBank/DDBJ databases">
        <title>Harnessing the power of phylogenomics to disentangle the directionality and signatures of interkingdom host jumping in the parasitic fungal genus Tolypocladium.</title>
        <authorList>
            <person name="Quandt C.A."/>
            <person name="Patterson W."/>
            <person name="Spatafora J.W."/>
        </authorList>
    </citation>
    <scope>NUCLEOTIDE SEQUENCE [LARGE SCALE GENOMIC DNA]</scope>
    <source>
        <strain evidence="12 13">NRBC 100945</strain>
    </source>
</reference>
<accession>A0A2S4L2M0</accession>
<dbReference type="GO" id="GO:0061630">
    <property type="term" value="F:ubiquitin protein ligase activity"/>
    <property type="evidence" value="ECO:0007669"/>
    <property type="project" value="UniProtKB-EC"/>
</dbReference>
<evidence type="ECO:0000256" key="3">
    <source>
        <dbReference type="ARBA" id="ARBA00022679"/>
    </source>
</evidence>
<keyword evidence="13" id="KW-1185">Reference proteome</keyword>
<dbReference type="PROSITE" id="PS51873">
    <property type="entry name" value="TRIAD"/>
    <property type="match status" value="1"/>
</dbReference>
<feature type="region of interest" description="Disordered" evidence="10">
    <location>
        <begin position="109"/>
        <end position="184"/>
    </location>
</feature>
<feature type="region of interest" description="Disordered" evidence="10">
    <location>
        <begin position="1"/>
        <end position="29"/>
    </location>
</feature>
<evidence type="ECO:0000259" key="11">
    <source>
        <dbReference type="PROSITE" id="PS51873"/>
    </source>
</evidence>
<comment type="caution">
    <text evidence="12">The sequence shown here is derived from an EMBL/GenBank/DDBJ whole genome shotgun (WGS) entry which is preliminary data.</text>
</comment>
<keyword evidence="9" id="KW-0175">Coiled coil</keyword>
<dbReference type="InterPro" id="IPR031127">
    <property type="entry name" value="E3_UB_ligase_RBR"/>
</dbReference>
<feature type="coiled-coil region" evidence="9">
    <location>
        <begin position="457"/>
        <end position="580"/>
    </location>
</feature>
<keyword evidence="4" id="KW-0479">Metal-binding</keyword>
<evidence type="ECO:0000256" key="9">
    <source>
        <dbReference type="SAM" id="Coils"/>
    </source>
</evidence>
<keyword evidence="8" id="KW-0862">Zinc</keyword>
<feature type="compositionally biased region" description="Low complexity" evidence="10">
    <location>
        <begin position="170"/>
        <end position="184"/>
    </location>
</feature>
<dbReference type="Pfam" id="PF01485">
    <property type="entry name" value="IBR"/>
    <property type="match status" value="1"/>
</dbReference>
<feature type="compositionally biased region" description="Basic and acidic residues" evidence="10">
    <location>
        <begin position="109"/>
        <end position="130"/>
    </location>
</feature>
<dbReference type="GO" id="GO:0008270">
    <property type="term" value="F:zinc ion binding"/>
    <property type="evidence" value="ECO:0007669"/>
    <property type="project" value="UniProtKB-KW"/>
</dbReference>
<dbReference type="STRING" id="94208.A0A2S4L2M0"/>
<evidence type="ECO:0000313" key="12">
    <source>
        <dbReference type="EMBL" id="POR36680.1"/>
    </source>
</evidence>
<dbReference type="SUPFAM" id="SSF57850">
    <property type="entry name" value="RING/U-box"/>
    <property type="match status" value="1"/>
</dbReference>
<feature type="domain" description="RING-type" evidence="11">
    <location>
        <begin position="262"/>
        <end position="465"/>
    </location>
</feature>
<comment type="catalytic activity">
    <reaction evidence="1">
        <text>[E2 ubiquitin-conjugating enzyme]-S-ubiquitinyl-L-cysteine + [acceptor protein]-L-lysine = [E2 ubiquitin-conjugating enzyme]-L-cysteine + [acceptor protein]-N(6)-ubiquitinyl-L-lysine.</text>
        <dbReference type="EC" id="2.3.2.31"/>
    </reaction>
</comment>
<evidence type="ECO:0000256" key="7">
    <source>
        <dbReference type="ARBA" id="ARBA00022786"/>
    </source>
</evidence>
<dbReference type="Proteomes" id="UP000237481">
    <property type="component" value="Unassembled WGS sequence"/>
</dbReference>